<dbReference type="EMBL" id="FUWZ01000001">
    <property type="protein sequence ID" value="SJZ86534.1"/>
    <property type="molecule type" value="Genomic_DNA"/>
</dbReference>
<name>A0A1T4P4U9_9BACT</name>
<evidence type="ECO:0000313" key="2">
    <source>
        <dbReference type="Proteomes" id="UP000190367"/>
    </source>
</evidence>
<dbReference type="STRING" id="634771.SAMN04488128_1011918"/>
<reference evidence="2" key="1">
    <citation type="submission" date="2017-02" db="EMBL/GenBank/DDBJ databases">
        <authorList>
            <person name="Varghese N."/>
            <person name="Submissions S."/>
        </authorList>
    </citation>
    <scope>NUCLEOTIDE SEQUENCE [LARGE SCALE GENOMIC DNA]</scope>
    <source>
        <strain evidence="2">DSM 22224</strain>
    </source>
</reference>
<protein>
    <submittedName>
        <fullName evidence="1">Uncharacterized protein</fullName>
    </submittedName>
</protein>
<sequence>MRIYDKNKKNSIKWKRGRMNFGLKSITFPNLQNVNALKSNFSLLYLLLTNFLFHFNQ</sequence>
<accession>A0A1T4P4U9</accession>
<evidence type="ECO:0000313" key="1">
    <source>
        <dbReference type="EMBL" id="SJZ86534.1"/>
    </source>
</evidence>
<dbReference type="Proteomes" id="UP000190367">
    <property type="component" value="Unassembled WGS sequence"/>
</dbReference>
<dbReference type="AlphaFoldDB" id="A0A1T4P4U9"/>
<gene>
    <name evidence="1" type="ORF">SAMN04488128_1011918</name>
</gene>
<proteinExistence type="predicted"/>
<keyword evidence="2" id="KW-1185">Reference proteome</keyword>
<organism evidence="1 2">
    <name type="scientific">Chitinophaga eiseniae</name>
    <dbReference type="NCBI Taxonomy" id="634771"/>
    <lineage>
        <taxon>Bacteria</taxon>
        <taxon>Pseudomonadati</taxon>
        <taxon>Bacteroidota</taxon>
        <taxon>Chitinophagia</taxon>
        <taxon>Chitinophagales</taxon>
        <taxon>Chitinophagaceae</taxon>
        <taxon>Chitinophaga</taxon>
    </lineage>
</organism>